<evidence type="ECO:0000313" key="3">
    <source>
        <dbReference type="Proteomes" id="UP000479000"/>
    </source>
</evidence>
<protein>
    <recommendedName>
        <fullName evidence="1">NrS-1 polymerase-like HBD domain-containing protein</fullName>
    </recommendedName>
</protein>
<gene>
    <name evidence="2" type="ORF">NTEN_LOCUS6238</name>
</gene>
<name>A0A6H5GE41_9HEMI</name>
<evidence type="ECO:0000313" key="2">
    <source>
        <dbReference type="EMBL" id="CAB0000079.1"/>
    </source>
</evidence>
<accession>A0A6H5GE41</accession>
<dbReference type="EMBL" id="CADCXU010009102">
    <property type="protein sequence ID" value="CAB0000079.1"/>
    <property type="molecule type" value="Genomic_DNA"/>
</dbReference>
<feature type="non-terminal residue" evidence="2">
    <location>
        <position position="361"/>
    </location>
</feature>
<dbReference type="AlphaFoldDB" id="A0A6H5GE41"/>
<organism evidence="2 3">
    <name type="scientific">Nesidiocoris tenuis</name>
    <dbReference type="NCBI Taxonomy" id="355587"/>
    <lineage>
        <taxon>Eukaryota</taxon>
        <taxon>Metazoa</taxon>
        <taxon>Ecdysozoa</taxon>
        <taxon>Arthropoda</taxon>
        <taxon>Hexapoda</taxon>
        <taxon>Insecta</taxon>
        <taxon>Pterygota</taxon>
        <taxon>Neoptera</taxon>
        <taxon>Paraneoptera</taxon>
        <taxon>Hemiptera</taxon>
        <taxon>Heteroptera</taxon>
        <taxon>Panheteroptera</taxon>
        <taxon>Cimicomorpha</taxon>
        <taxon>Miridae</taxon>
        <taxon>Dicyphina</taxon>
        <taxon>Nesidiocoris</taxon>
    </lineage>
</organism>
<dbReference type="Pfam" id="PF22763">
    <property type="entry name" value="NrS1-1_pol-like_HBD"/>
    <property type="match status" value="1"/>
</dbReference>
<keyword evidence="3" id="KW-1185">Reference proteome</keyword>
<dbReference type="Proteomes" id="UP000479000">
    <property type="component" value="Unassembled WGS sequence"/>
</dbReference>
<reference evidence="2 3" key="1">
    <citation type="submission" date="2020-02" db="EMBL/GenBank/DDBJ databases">
        <authorList>
            <person name="Ferguson B K."/>
        </authorList>
    </citation>
    <scope>NUCLEOTIDE SEQUENCE [LARGE SCALE GENOMIC DNA]</scope>
</reference>
<dbReference type="InterPro" id="IPR054468">
    <property type="entry name" value="NrSPol-like_HBD"/>
</dbReference>
<sequence length="361" mass="39514">MPCNAKGIVTSLHTADRMTLEQAQQTAAGLGTNYRAGVIIDGDGRWCVDIDGALQADNSWSPLAVELCTTFTGCYVEVSQSGKGLHIFGYSASVPPHVSKNVPLHIELYSDNRFICLGQQGQGDMFFDASAPLNAVVSRYFPQTEQTAAAEWTTTHVATSCPIPDDEKLIAKARAATSAAGVFGSRASFKELWQGNTDAYDGDASSADAALAQHLAFWTGNNCERIESLMRRSALKRDKWDNHKSYMQRTILGAVSRQTNWYSVGAPIETVPVTQVVEVAEPVTRSGFQFIGGTQLADMFRGCVYVTNHHKVLTPTGVMLKPEQFNVLYGGYTFTLDDSNEKTTKKAWEAFTESQLYTFSK</sequence>
<proteinExistence type="predicted"/>
<feature type="domain" description="NrS-1 polymerase-like HBD" evidence="1">
    <location>
        <begin position="205"/>
        <end position="263"/>
    </location>
</feature>
<evidence type="ECO:0000259" key="1">
    <source>
        <dbReference type="Pfam" id="PF22763"/>
    </source>
</evidence>